<dbReference type="EMBL" id="GG679842">
    <property type="protein sequence ID" value="EER07560.1"/>
    <property type="molecule type" value="Genomic_DNA"/>
</dbReference>
<feature type="non-terminal residue" evidence="1">
    <location>
        <position position="1"/>
    </location>
</feature>
<accession>C5L6T3</accession>
<name>C5L6T3_PERM5</name>
<evidence type="ECO:0000313" key="1">
    <source>
        <dbReference type="EMBL" id="EER07560.1"/>
    </source>
</evidence>
<proteinExistence type="predicted"/>
<dbReference type="AlphaFoldDB" id="C5L6T3"/>
<evidence type="ECO:0000313" key="2">
    <source>
        <dbReference type="Proteomes" id="UP000007800"/>
    </source>
</evidence>
<sequence length="83" mass="9306">KVVSVVERGQRRWADLWCLKAEKVRLKVTTATETPGYALVRVAVDERSPDTVLKPGRPRELKSEDSVTVVANRITGELAIYIN</sequence>
<dbReference type="GeneID" id="9041799"/>
<keyword evidence="2" id="KW-1185">Reference proteome</keyword>
<dbReference type="InParanoid" id="C5L6T3"/>
<reference evidence="1 2" key="1">
    <citation type="submission" date="2008-07" db="EMBL/GenBank/DDBJ databases">
        <authorList>
            <person name="El-Sayed N."/>
            <person name="Caler E."/>
            <person name="Inman J."/>
            <person name="Amedeo P."/>
            <person name="Hass B."/>
            <person name="Wortman J."/>
        </authorList>
    </citation>
    <scope>NUCLEOTIDE SEQUENCE [LARGE SCALE GENOMIC DNA]</scope>
    <source>
        <strain evidence="2">ATCC 50983 / TXsc</strain>
    </source>
</reference>
<protein>
    <submittedName>
        <fullName evidence="1">Uncharacterized protein</fullName>
    </submittedName>
</protein>
<feature type="non-terminal residue" evidence="1">
    <location>
        <position position="83"/>
    </location>
</feature>
<dbReference type="Proteomes" id="UP000007800">
    <property type="component" value="Unassembled WGS sequence"/>
</dbReference>
<dbReference type="RefSeq" id="XP_002775744.1">
    <property type="nucleotide sequence ID" value="XM_002775698.1"/>
</dbReference>
<organism evidence="2">
    <name type="scientific">Perkinsus marinus (strain ATCC 50983 / TXsc)</name>
    <dbReference type="NCBI Taxonomy" id="423536"/>
    <lineage>
        <taxon>Eukaryota</taxon>
        <taxon>Sar</taxon>
        <taxon>Alveolata</taxon>
        <taxon>Perkinsozoa</taxon>
        <taxon>Perkinsea</taxon>
        <taxon>Perkinsida</taxon>
        <taxon>Perkinsidae</taxon>
        <taxon>Perkinsus</taxon>
    </lineage>
</organism>
<gene>
    <name evidence="1" type="ORF">Pmar_PMAR022739</name>
</gene>